<evidence type="ECO:0000313" key="3">
    <source>
        <dbReference type="Proteomes" id="UP000288805"/>
    </source>
</evidence>
<accession>A0A438DB31</accession>
<evidence type="ECO:0000313" key="2">
    <source>
        <dbReference type="EMBL" id="RVW32662.1"/>
    </source>
</evidence>
<feature type="transmembrane region" description="Helical" evidence="1">
    <location>
        <begin position="40"/>
        <end position="59"/>
    </location>
</feature>
<dbReference type="AlphaFoldDB" id="A0A438DB31"/>
<keyword evidence="1" id="KW-0812">Transmembrane</keyword>
<keyword evidence="1" id="KW-1133">Transmembrane helix</keyword>
<organism evidence="2 3">
    <name type="scientific">Vitis vinifera</name>
    <name type="common">Grape</name>
    <dbReference type="NCBI Taxonomy" id="29760"/>
    <lineage>
        <taxon>Eukaryota</taxon>
        <taxon>Viridiplantae</taxon>
        <taxon>Streptophyta</taxon>
        <taxon>Embryophyta</taxon>
        <taxon>Tracheophyta</taxon>
        <taxon>Spermatophyta</taxon>
        <taxon>Magnoliopsida</taxon>
        <taxon>eudicotyledons</taxon>
        <taxon>Gunneridae</taxon>
        <taxon>Pentapetalae</taxon>
        <taxon>rosids</taxon>
        <taxon>Vitales</taxon>
        <taxon>Vitaceae</taxon>
        <taxon>Viteae</taxon>
        <taxon>Vitis</taxon>
    </lineage>
</organism>
<reference evidence="2 3" key="1">
    <citation type="journal article" date="2018" name="PLoS Genet.">
        <title>Population sequencing reveals clonal diversity and ancestral inbreeding in the grapevine cultivar Chardonnay.</title>
        <authorList>
            <person name="Roach M.J."/>
            <person name="Johnson D.L."/>
            <person name="Bohlmann J."/>
            <person name="van Vuuren H.J."/>
            <person name="Jones S.J."/>
            <person name="Pretorius I.S."/>
            <person name="Schmidt S.A."/>
            <person name="Borneman A.R."/>
        </authorList>
    </citation>
    <scope>NUCLEOTIDE SEQUENCE [LARGE SCALE GENOMIC DNA]</scope>
    <source>
        <strain evidence="3">cv. Chardonnay</strain>
        <tissue evidence="2">Leaf</tissue>
    </source>
</reference>
<keyword evidence="1" id="KW-0472">Membrane</keyword>
<name>A0A438DB31_VITVI</name>
<comment type="caution">
    <text evidence="2">The sequence shown here is derived from an EMBL/GenBank/DDBJ whole genome shotgun (WGS) entry which is preliminary data.</text>
</comment>
<sequence>MIIAFSNAQRSPTAPVELRDLGVFCGESLAQFTANGSGQLLLLLSIVVGSSTVLFASGAKKKLQQALSKLVGEVIAAYAAKAIVKGIT</sequence>
<evidence type="ECO:0000256" key="1">
    <source>
        <dbReference type="SAM" id="Phobius"/>
    </source>
</evidence>
<proteinExistence type="predicted"/>
<gene>
    <name evidence="2" type="ORF">CK203_076542</name>
</gene>
<dbReference type="EMBL" id="QGNW01001711">
    <property type="protein sequence ID" value="RVW32662.1"/>
    <property type="molecule type" value="Genomic_DNA"/>
</dbReference>
<dbReference type="Proteomes" id="UP000288805">
    <property type="component" value="Unassembled WGS sequence"/>
</dbReference>
<protein>
    <submittedName>
        <fullName evidence="2">Uncharacterized protein</fullName>
    </submittedName>
</protein>